<evidence type="ECO:0000313" key="1">
    <source>
        <dbReference type="EMBL" id="QBE97921.1"/>
    </source>
</evidence>
<organism evidence="1 2">
    <name type="scientific">Blautia producta</name>
    <dbReference type="NCBI Taxonomy" id="33035"/>
    <lineage>
        <taxon>Bacteria</taxon>
        <taxon>Bacillati</taxon>
        <taxon>Bacillota</taxon>
        <taxon>Clostridia</taxon>
        <taxon>Lachnospirales</taxon>
        <taxon>Lachnospiraceae</taxon>
        <taxon>Blautia</taxon>
    </lineage>
</organism>
<keyword evidence="1" id="KW-0969">Cilium</keyword>
<accession>A0A4P6LYW8</accession>
<dbReference type="AlphaFoldDB" id="A0A4P6LYW8"/>
<reference evidence="1 2" key="1">
    <citation type="submission" date="2019-01" db="EMBL/GenBank/DDBJ databases">
        <title>PMF-metabolizing Aryl O-demethylase.</title>
        <authorList>
            <person name="Kim M."/>
        </authorList>
    </citation>
    <scope>NUCLEOTIDE SEQUENCE [LARGE SCALE GENOMIC DNA]</scope>
    <source>
        <strain evidence="1 2">PMF1</strain>
    </source>
</reference>
<dbReference type="NCBIfam" id="NF038110">
    <property type="entry name" value="Lys_methyl_FliB"/>
    <property type="match status" value="1"/>
</dbReference>
<gene>
    <name evidence="1" type="primary">fliU</name>
    <name evidence="1" type="ORF">PMF13cell1_03484</name>
</gene>
<protein>
    <submittedName>
        <fullName evidence="1">Flagellar biosynthetic protein FliU</fullName>
    </submittedName>
</protein>
<name>A0A4P6LYW8_9FIRM</name>
<keyword evidence="1" id="KW-0966">Cell projection</keyword>
<dbReference type="EMBL" id="CP035945">
    <property type="protein sequence ID" value="QBE97921.1"/>
    <property type="molecule type" value="Genomic_DNA"/>
</dbReference>
<proteinExistence type="predicted"/>
<dbReference type="KEGG" id="bpro:PMF13cell1_03484"/>
<sequence>MRYIKPGYYDKFVCIAGKCPATCCAGWQIVIDEESLQKYGNVKGDFGRRLRNSIDWMEESFYQYDKRCAFLNRENLCDLYTELGPQGLCTTCRMYPRHVEEFEDLRELSLTLSCPEAARMILSCRDKAEFITWETEEEDDFEDFDFLLFTQLEDARDVIFEILTDRKKDLRARMQEALSLAEEFQACIDREEFYAIDEVIGKYPHPSGAEKKKESRYTRRKREFSVFQELEQLRDEWGGLLAEAWEDLYEIGEEHYMELCGEFERTYGYESSRRGEWECMGEQLMVFFVYTYFCGAVYDDAVYSKMALAVFSTEWIQEFVMLIWLKNGKKTGFEDMVETAYRYAREVEHSDLNLEVLERWLEKNKRER</sequence>
<dbReference type="Proteomes" id="UP000289794">
    <property type="component" value="Chromosome"/>
</dbReference>
<evidence type="ECO:0000313" key="2">
    <source>
        <dbReference type="Proteomes" id="UP000289794"/>
    </source>
</evidence>
<keyword evidence="1" id="KW-0282">Flagellum</keyword>
<dbReference type="RefSeq" id="WP_130181525.1">
    <property type="nucleotide sequence ID" value="NZ_CP035945.1"/>
</dbReference>